<dbReference type="PROSITE" id="PS51349">
    <property type="entry name" value="FMN_HYDROXY_ACID_DH_2"/>
    <property type="match status" value="1"/>
</dbReference>
<evidence type="ECO:0000256" key="10">
    <source>
        <dbReference type="ARBA" id="ARBA00023004"/>
    </source>
</evidence>
<evidence type="ECO:0000256" key="2">
    <source>
        <dbReference type="ARBA" id="ARBA00001970"/>
    </source>
</evidence>
<proteinExistence type="inferred from homology"/>
<evidence type="ECO:0000256" key="7">
    <source>
        <dbReference type="ARBA" id="ARBA00022643"/>
    </source>
</evidence>
<keyword evidence="5" id="KW-0349">Heme</keyword>
<comment type="caution">
    <text evidence="20">The sequence shown here is derived from an EMBL/GenBank/DDBJ whole genome shotgun (WGS) entry which is preliminary data.</text>
</comment>
<feature type="region of interest" description="Disordered" evidence="17">
    <location>
        <begin position="43"/>
        <end position="361"/>
    </location>
</feature>
<evidence type="ECO:0000256" key="14">
    <source>
        <dbReference type="ARBA" id="ARBA00061589"/>
    </source>
</evidence>
<keyword evidence="11" id="KW-0496">Mitochondrion</keyword>
<dbReference type="InterPro" id="IPR001199">
    <property type="entry name" value="Cyt_B5-like_heme/steroid-bd"/>
</dbReference>
<comment type="subcellular location">
    <subcellularLocation>
        <location evidence="3">Mitochondrion intermembrane space</location>
    </subcellularLocation>
</comment>
<feature type="compositionally biased region" description="Polar residues" evidence="17">
    <location>
        <begin position="205"/>
        <end position="216"/>
    </location>
</feature>
<keyword evidence="9" id="KW-0560">Oxidoreductase</keyword>
<evidence type="ECO:0000259" key="19">
    <source>
        <dbReference type="PROSITE" id="PS51349"/>
    </source>
</evidence>
<feature type="domain" description="FMN hydroxy acid dehydrogenase" evidence="19">
    <location>
        <begin position="722"/>
        <end position="1084"/>
    </location>
</feature>
<dbReference type="FunFam" id="3.20.20.70:FF:000062">
    <property type="entry name" value="Cytochrome b2, mitochondrial, putative"/>
    <property type="match status" value="1"/>
</dbReference>
<dbReference type="CDD" id="cd02922">
    <property type="entry name" value="FCB2_FMN"/>
    <property type="match status" value="1"/>
</dbReference>
<evidence type="ECO:0000313" key="21">
    <source>
        <dbReference type="Proteomes" id="UP000280598"/>
    </source>
</evidence>
<evidence type="ECO:0000256" key="11">
    <source>
        <dbReference type="ARBA" id="ARBA00023128"/>
    </source>
</evidence>
<keyword evidence="8" id="KW-0479">Metal-binding</keyword>
<evidence type="ECO:0000256" key="5">
    <source>
        <dbReference type="ARBA" id="ARBA00022617"/>
    </source>
</evidence>
<evidence type="ECO:0000256" key="8">
    <source>
        <dbReference type="ARBA" id="ARBA00022723"/>
    </source>
</evidence>
<evidence type="ECO:0000256" key="16">
    <source>
        <dbReference type="ARBA" id="ARBA00068515"/>
    </source>
</evidence>
<dbReference type="Gene3D" id="3.20.20.70">
    <property type="entry name" value="Aldolase class I"/>
    <property type="match status" value="1"/>
</dbReference>
<organism evidence="20 21">
    <name type="scientific">Hortaea werneckii</name>
    <name type="common">Black yeast</name>
    <name type="synonym">Cladosporium werneckii</name>
    <dbReference type="NCBI Taxonomy" id="91943"/>
    <lineage>
        <taxon>Eukaryota</taxon>
        <taxon>Fungi</taxon>
        <taxon>Dikarya</taxon>
        <taxon>Ascomycota</taxon>
        <taxon>Pezizomycotina</taxon>
        <taxon>Dothideomycetes</taxon>
        <taxon>Dothideomycetidae</taxon>
        <taxon>Mycosphaerellales</taxon>
        <taxon>Teratosphaeriaceae</taxon>
        <taxon>Hortaea</taxon>
    </lineage>
</organism>
<dbReference type="InterPro" id="IPR037458">
    <property type="entry name" value="L-MDH/L-LDH_FMN-bd"/>
</dbReference>
<gene>
    <name evidence="20" type="ORF">D0860_06728</name>
</gene>
<evidence type="ECO:0000256" key="9">
    <source>
        <dbReference type="ARBA" id="ARBA00023002"/>
    </source>
</evidence>
<comment type="cofactor">
    <cofactor evidence="2">
        <name>heme b</name>
        <dbReference type="ChEBI" id="CHEBI:60344"/>
    </cofactor>
</comment>
<dbReference type="InterPro" id="IPR000262">
    <property type="entry name" value="FMN-dep_DH"/>
</dbReference>
<dbReference type="PANTHER" id="PTHR10578">
    <property type="entry name" value="S -2-HYDROXY-ACID OXIDASE-RELATED"/>
    <property type="match status" value="1"/>
</dbReference>
<sequence length="1112" mass="122994">MFVQSKLCKGRSFEDLNVHDLFERGFEVFQPAFLHELGIGEAADPETEGSTDQAKGQGLSDEQNNKTRRGSTQPAEEEGMTSFPSVNGRPQRQAGLDGAGADSIRGSKVKPYTDGLQALTPNRKRKMTPASEDHDKMPAPKSPRLQSQVSTTLATPAATRKRRIQLDDDQEGELPTSKSPRIEREENGKSSRTQARMFAPPPETGTHTMQDSSSTEDSADRMLSGAQATTAGEPSKMQPGAVGLTALEEEDQLSAGPGEHLPTDKSASAGPSEAHRKNDETSLPAVATYVADRPQQHDATSSRKRTLDAPDVPSSPKRPRTQSEIGRHHPTEATVSGRASETERAAITGDSRQPTFRDGLAGRVQAPLRNVRERHARAIDEMILETSILRKSSQPSNPGKTSPEKELEALYIQLFGSKDWEAAWLGRLTQEKPNVYRLDPVLMGLIGAAIYREVFSKELPWDVEKNLHERMGYASDAPEEAIADRGHSFKTVVKHAQFKLLNSKKFQEETVKPYASKVAEAVAMTIAPHIKAEKRAQFPDAPAHYLEAISPNGEWVDELRHFFKFAYILKGKLNTAVDAKYEYVWFKPGSFCSARDGNLWTNNPHYKIPDVPHELKMAGEALLSVEEIKRHNSPDDCWIVVDGKVWDITDFAPEHPGGGEIIWKHAGYDATTTYSTYHSPSLLPNNLDRSKLKGQVDTRTITPDWAKPPPSTTTELKLHEKPPLDTVICAQDFEEIAQRTASKKTWAFYSSASTDCVTRDANRSFFSRIWFRPRLLRAVGNISTKSTILGHDTGLPIFVSPAAMAKMMHPSGEKGIARGCLDERVPQCVSNNASFPIGEIVPSVPKENNHPFFFQLYVNKDREQSTKLLQHVRSLGVDSVFVTVDGPVQGKREADERVKADESLSTPMSGQKAKNDRRGGGIGRIMGNYIDPNFTWTDFAWLREHWKGKIVVKGVQCWQDAKKCAELGMDGVLLSNHGGRNLDSSPPVIMTLLECQMNCPEIFGQLEVLIDGGIRRGADVLKCLCLGATAVGFGRPFLYALNYGEEGVQHFIDIIKQELEIAMALVGITDLSQCDPMYVNTSELDVMVAKAWGHPYARGKRLGSQEMTRAKL</sequence>
<comment type="cofactor">
    <cofactor evidence="1">
        <name>FMN</name>
        <dbReference type="ChEBI" id="CHEBI:58210"/>
    </cofactor>
</comment>
<dbReference type="PROSITE" id="PS50255">
    <property type="entry name" value="CYTOCHROME_B5_2"/>
    <property type="match status" value="1"/>
</dbReference>
<dbReference type="Pfam" id="PF00173">
    <property type="entry name" value="Cyt-b5"/>
    <property type="match status" value="1"/>
</dbReference>
<comment type="subunit">
    <text evidence="4">Homotetramer.</text>
</comment>
<feature type="compositionally biased region" description="Basic and acidic residues" evidence="17">
    <location>
        <begin position="891"/>
        <end position="902"/>
    </location>
</feature>
<keyword evidence="7" id="KW-0288">FMN</keyword>
<accession>A0A3M7GS96</accession>
<comment type="catalytic activity">
    <reaction evidence="12">
        <text>(S)-lactate + 2 Fe(III)-[cytochrome c] = 2 Fe(II)-[cytochrome c] + pyruvate + 2 H(+)</text>
        <dbReference type="Rhea" id="RHEA:19909"/>
        <dbReference type="Rhea" id="RHEA-COMP:10350"/>
        <dbReference type="Rhea" id="RHEA-COMP:14399"/>
        <dbReference type="ChEBI" id="CHEBI:15361"/>
        <dbReference type="ChEBI" id="CHEBI:15378"/>
        <dbReference type="ChEBI" id="CHEBI:16651"/>
        <dbReference type="ChEBI" id="CHEBI:29033"/>
        <dbReference type="ChEBI" id="CHEBI:29034"/>
        <dbReference type="EC" id="1.1.2.3"/>
    </reaction>
    <physiologicalReaction direction="left-to-right" evidence="12">
        <dbReference type="Rhea" id="RHEA:19910"/>
    </physiologicalReaction>
</comment>
<dbReference type="SMART" id="SM01117">
    <property type="entry name" value="Cyt-b5"/>
    <property type="match status" value="1"/>
</dbReference>
<evidence type="ECO:0000259" key="18">
    <source>
        <dbReference type="PROSITE" id="PS50255"/>
    </source>
</evidence>
<dbReference type="Gene3D" id="3.10.120.10">
    <property type="entry name" value="Cytochrome b5-like heme/steroid binding domain"/>
    <property type="match status" value="1"/>
</dbReference>
<evidence type="ECO:0000256" key="1">
    <source>
        <dbReference type="ARBA" id="ARBA00001917"/>
    </source>
</evidence>
<feature type="compositionally biased region" description="Polar residues" evidence="17">
    <location>
        <begin position="144"/>
        <end position="154"/>
    </location>
</feature>
<evidence type="ECO:0000256" key="4">
    <source>
        <dbReference type="ARBA" id="ARBA00011881"/>
    </source>
</evidence>
<evidence type="ECO:0000256" key="12">
    <source>
        <dbReference type="ARBA" id="ARBA00052399"/>
    </source>
</evidence>
<feature type="region of interest" description="Disordered" evidence="17">
    <location>
        <begin position="891"/>
        <end position="917"/>
    </location>
</feature>
<dbReference type="InterPro" id="IPR036400">
    <property type="entry name" value="Cyt_B5-like_heme/steroid_sf"/>
</dbReference>
<dbReference type="SUPFAM" id="SSF55856">
    <property type="entry name" value="Cytochrome b5-like heme/steroid binding domain"/>
    <property type="match status" value="1"/>
</dbReference>
<feature type="compositionally biased region" description="Basic and acidic residues" evidence="17">
    <location>
        <begin position="180"/>
        <end position="189"/>
    </location>
</feature>
<name>A0A3M7GS96_HORWE</name>
<dbReference type="PANTHER" id="PTHR10578:SF104">
    <property type="entry name" value="CYTOCHROME B2, MITOCHONDRIAL-RELATED"/>
    <property type="match status" value="1"/>
</dbReference>
<dbReference type="InterPro" id="IPR013785">
    <property type="entry name" value="Aldolase_TIM"/>
</dbReference>
<dbReference type="AlphaFoldDB" id="A0A3M7GS96"/>
<dbReference type="EC" id="1.1.2.3" evidence="15"/>
<evidence type="ECO:0000256" key="15">
    <source>
        <dbReference type="ARBA" id="ARBA00066458"/>
    </source>
</evidence>
<dbReference type="InterPro" id="IPR037396">
    <property type="entry name" value="FMN_HAD"/>
</dbReference>
<evidence type="ECO:0000256" key="3">
    <source>
        <dbReference type="ARBA" id="ARBA00004569"/>
    </source>
</evidence>
<comment type="similarity">
    <text evidence="14">In the N-terminal section; belongs to the cytochrome b5 family.</text>
</comment>
<evidence type="ECO:0000256" key="13">
    <source>
        <dbReference type="ARBA" id="ARBA00061137"/>
    </source>
</evidence>
<protein>
    <recommendedName>
        <fullName evidence="16">L-lactate dehydrogenase (cytochrome)</fullName>
        <ecNumber evidence="15">1.1.2.3</ecNumber>
    </recommendedName>
</protein>
<keyword evidence="6" id="KW-0285">Flavoprotein</keyword>
<comment type="similarity">
    <text evidence="13">In the C-terminal section; belongs to the FMN-dependent alpha-hydroxy acid dehydrogenase family.</text>
</comment>
<feature type="domain" description="Cytochrome b5 heme-binding" evidence="18">
    <location>
        <begin position="620"/>
        <end position="681"/>
    </location>
</feature>
<dbReference type="Proteomes" id="UP000280598">
    <property type="component" value="Unassembled WGS sequence"/>
</dbReference>
<evidence type="ECO:0000256" key="17">
    <source>
        <dbReference type="SAM" id="MobiDB-lite"/>
    </source>
</evidence>
<dbReference type="GO" id="GO:0046872">
    <property type="term" value="F:metal ion binding"/>
    <property type="evidence" value="ECO:0007669"/>
    <property type="project" value="UniProtKB-KW"/>
</dbReference>
<dbReference type="SUPFAM" id="SSF51395">
    <property type="entry name" value="FMN-linked oxidoreductases"/>
    <property type="match status" value="1"/>
</dbReference>
<dbReference type="GO" id="GO:0004460">
    <property type="term" value="F:L-lactate dehydrogenase (cytochrome) activity"/>
    <property type="evidence" value="ECO:0007669"/>
    <property type="project" value="UniProtKB-EC"/>
</dbReference>
<dbReference type="Pfam" id="PF01070">
    <property type="entry name" value="FMN_dh"/>
    <property type="match status" value="1"/>
</dbReference>
<reference evidence="20 21" key="1">
    <citation type="journal article" date="2018" name="BMC Genomics">
        <title>Genomic evidence for intraspecific hybridization in a clonal and extremely halotolerant yeast.</title>
        <authorList>
            <person name="Gostincar C."/>
            <person name="Stajich J.E."/>
            <person name="Zupancic J."/>
            <person name="Zalar P."/>
            <person name="Gunde-Cimerman N."/>
        </authorList>
    </citation>
    <scope>NUCLEOTIDE SEQUENCE [LARGE SCALE GENOMIC DNA]</scope>
    <source>
        <strain evidence="20 21">EXF-562</strain>
    </source>
</reference>
<evidence type="ECO:0000313" key="20">
    <source>
        <dbReference type="EMBL" id="RMZ03637.1"/>
    </source>
</evidence>
<keyword evidence="10" id="KW-0408">Iron</keyword>
<evidence type="ECO:0000256" key="6">
    <source>
        <dbReference type="ARBA" id="ARBA00022630"/>
    </source>
</evidence>
<dbReference type="VEuPathDB" id="FungiDB:BTJ68_11815"/>
<dbReference type="GO" id="GO:0005758">
    <property type="term" value="C:mitochondrial intermembrane space"/>
    <property type="evidence" value="ECO:0007669"/>
    <property type="project" value="UniProtKB-SubCell"/>
</dbReference>
<dbReference type="EMBL" id="QWIS01000161">
    <property type="protein sequence ID" value="RMZ03637.1"/>
    <property type="molecule type" value="Genomic_DNA"/>
</dbReference>